<reference evidence="2" key="2">
    <citation type="submission" date="2021-08" db="EMBL/GenBank/DDBJ databases">
        <authorList>
            <person name="Tani A."/>
            <person name="Ola A."/>
            <person name="Ogura Y."/>
            <person name="Katsura K."/>
            <person name="Hayashi T."/>
        </authorList>
    </citation>
    <scope>NUCLEOTIDE SEQUENCE</scope>
    <source>
        <strain evidence="2">DSM 17168</strain>
    </source>
</reference>
<name>A0ABQ4SHS4_9HYPH</name>
<protein>
    <recommendedName>
        <fullName evidence="4">Transcriptional regulator</fullName>
    </recommendedName>
</protein>
<evidence type="ECO:0000256" key="1">
    <source>
        <dbReference type="SAM" id="MobiDB-lite"/>
    </source>
</evidence>
<keyword evidence="3" id="KW-1185">Reference proteome</keyword>
<gene>
    <name evidence="2" type="ORF">GMJLKIPL_4048</name>
</gene>
<dbReference type="EMBL" id="BPQQ01000047">
    <property type="protein sequence ID" value="GJE02104.1"/>
    <property type="molecule type" value="Genomic_DNA"/>
</dbReference>
<evidence type="ECO:0000313" key="2">
    <source>
        <dbReference type="EMBL" id="GJE02104.1"/>
    </source>
</evidence>
<comment type="caution">
    <text evidence="2">The sequence shown here is derived from an EMBL/GenBank/DDBJ whole genome shotgun (WGS) entry which is preliminary data.</text>
</comment>
<reference evidence="2" key="1">
    <citation type="journal article" date="2021" name="Front. Microbiol.">
        <title>Comprehensive Comparative Genomics and Phenotyping of Methylobacterium Species.</title>
        <authorList>
            <person name="Alessa O."/>
            <person name="Ogura Y."/>
            <person name="Fujitani Y."/>
            <person name="Takami H."/>
            <person name="Hayashi T."/>
            <person name="Sahin N."/>
            <person name="Tani A."/>
        </authorList>
    </citation>
    <scope>NUCLEOTIDE SEQUENCE</scope>
    <source>
        <strain evidence="2">DSM 17168</strain>
    </source>
</reference>
<organism evidence="2 3">
    <name type="scientific">Methylobacterium isbiliense</name>
    <dbReference type="NCBI Taxonomy" id="315478"/>
    <lineage>
        <taxon>Bacteria</taxon>
        <taxon>Pseudomonadati</taxon>
        <taxon>Pseudomonadota</taxon>
        <taxon>Alphaproteobacteria</taxon>
        <taxon>Hyphomicrobiales</taxon>
        <taxon>Methylobacteriaceae</taxon>
        <taxon>Methylobacterium</taxon>
    </lineage>
</organism>
<sequence length="52" mass="6172">MDQFKRKPRRKSERGRTLTVSAEQKAAYEALLREKESREAYTKHLPADPKLR</sequence>
<feature type="region of interest" description="Disordered" evidence="1">
    <location>
        <begin position="1"/>
        <end position="21"/>
    </location>
</feature>
<accession>A0ABQ4SHS4</accession>
<proteinExistence type="predicted"/>
<evidence type="ECO:0008006" key="4">
    <source>
        <dbReference type="Google" id="ProtNLM"/>
    </source>
</evidence>
<feature type="compositionally biased region" description="Basic residues" evidence="1">
    <location>
        <begin position="1"/>
        <end position="13"/>
    </location>
</feature>
<evidence type="ECO:0000313" key="3">
    <source>
        <dbReference type="Proteomes" id="UP001055153"/>
    </source>
</evidence>
<dbReference type="RefSeq" id="WP_238237483.1">
    <property type="nucleotide sequence ID" value="NZ_BPQQ01000047.1"/>
</dbReference>
<dbReference type="Proteomes" id="UP001055153">
    <property type="component" value="Unassembled WGS sequence"/>
</dbReference>